<dbReference type="RefSeq" id="WP_046635810.1">
    <property type="nucleotide sequence ID" value="NZ_CCRH01000003.1"/>
</dbReference>
<dbReference type="CDD" id="cd14738">
    <property type="entry name" value="PAAR_2"/>
    <property type="match status" value="1"/>
</dbReference>
<sequence>MTSHVSLKGHNHLCPMVEPGPKPHVGGPISETQTLVAVEGVPVAVVGDKCTCLVGGPDMISGGSSIVFVEGKAIARIGDPTAHGGRIVEGVSWLTSE</sequence>
<evidence type="ECO:0000313" key="5">
    <source>
        <dbReference type="Proteomes" id="UP000046176"/>
    </source>
</evidence>
<dbReference type="Pfam" id="PF05488">
    <property type="entry name" value="PAAR_motif"/>
    <property type="match status" value="1"/>
</dbReference>
<dbReference type="EMBL" id="CCRK01000006">
    <property type="protein sequence ID" value="CDZ49638.1"/>
    <property type="molecule type" value="Genomic_DNA"/>
</dbReference>
<dbReference type="Proteomes" id="UP000039660">
    <property type="component" value="Unassembled WGS sequence"/>
</dbReference>
<evidence type="ECO:0008006" key="6">
    <source>
        <dbReference type="Google" id="ProtNLM"/>
    </source>
</evidence>
<gene>
    <name evidence="2" type="ORF">NGAL_HAMBI1145_12970</name>
    <name evidence="3" type="ORF">NGAL_HAMBI1189_30430</name>
</gene>
<protein>
    <recommendedName>
        <fullName evidence="6">PAAR repeat-containing protein</fullName>
    </recommendedName>
</protein>
<evidence type="ECO:0000313" key="3">
    <source>
        <dbReference type="EMBL" id="CDZ49638.1"/>
    </source>
</evidence>
<organism evidence="2 5">
    <name type="scientific">Neorhizobium galegae bv. officinalis</name>
    <dbReference type="NCBI Taxonomy" id="323656"/>
    <lineage>
        <taxon>Bacteria</taxon>
        <taxon>Pseudomonadati</taxon>
        <taxon>Pseudomonadota</taxon>
        <taxon>Alphaproteobacteria</taxon>
        <taxon>Hyphomicrobiales</taxon>
        <taxon>Rhizobiaceae</taxon>
        <taxon>Rhizobium/Agrobacterium group</taxon>
        <taxon>Neorhizobium</taxon>
    </lineage>
</organism>
<evidence type="ECO:0000256" key="1">
    <source>
        <dbReference type="SAM" id="MobiDB-lite"/>
    </source>
</evidence>
<accession>A0A0T7FBX7</accession>
<evidence type="ECO:0000313" key="4">
    <source>
        <dbReference type="Proteomes" id="UP000039660"/>
    </source>
</evidence>
<dbReference type="AlphaFoldDB" id="A0A0T7FBX7"/>
<name>A0A0T7FBX7_NEOGA</name>
<dbReference type="Proteomes" id="UP000046176">
    <property type="component" value="Unassembled WGS sequence"/>
</dbReference>
<dbReference type="Gene3D" id="2.60.200.60">
    <property type="match status" value="2"/>
</dbReference>
<evidence type="ECO:0000313" key="2">
    <source>
        <dbReference type="EMBL" id="CDZ32526.1"/>
    </source>
</evidence>
<reference evidence="4 5" key="1">
    <citation type="submission" date="2014-08" db="EMBL/GenBank/DDBJ databases">
        <authorList>
            <person name="Chen Y.-H."/>
        </authorList>
    </citation>
    <scope>NUCLEOTIDE SEQUENCE [LARGE SCALE GENOMIC DNA]</scope>
</reference>
<feature type="region of interest" description="Disordered" evidence="1">
    <location>
        <begin position="1"/>
        <end position="28"/>
    </location>
</feature>
<dbReference type="InterPro" id="IPR008727">
    <property type="entry name" value="PAAR_motif"/>
</dbReference>
<proteinExistence type="predicted"/>
<dbReference type="EMBL" id="CCRH01000003">
    <property type="protein sequence ID" value="CDZ32526.1"/>
    <property type="molecule type" value="Genomic_DNA"/>
</dbReference>